<protein>
    <submittedName>
        <fullName evidence="2">Uncharacterized protein</fullName>
    </submittedName>
</protein>
<feature type="transmembrane region" description="Helical" evidence="1">
    <location>
        <begin position="459"/>
        <end position="477"/>
    </location>
</feature>
<dbReference type="EMBL" id="JADWDC010000012">
    <property type="protein sequence ID" value="MCC0176712.1"/>
    <property type="molecule type" value="Genomic_DNA"/>
</dbReference>
<feature type="transmembrane region" description="Helical" evidence="1">
    <location>
        <begin position="489"/>
        <end position="508"/>
    </location>
</feature>
<feature type="transmembrane region" description="Helical" evidence="1">
    <location>
        <begin position="355"/>
        <end position="373"/>
    </location>
</feature>
<organism evidence="2 3">
    <name type="scientific">Waterburya agarophytonicola KI4</name>
    <dbReference type="NCBI Taxonomy" id="2874699"/>
    <lineage>
        <taxon>Bacteria</taxon>
        <taxon>Bacillati</taxon>
        <taxon>Cyanobacteriota</taxon>
        <taxon>Cyanophyceae</taxon>
        <taxon>Pleurocapsales</taxon>
        <taxon>Hyellaceae</taxon>
        <taxon>Waterburya</taxon>
        <taxon>Waterburya agarophytonicola</taxon>
    </lineage>
</organism>
<feature type="transmembrane region" description="Helical" evidence="1">
    <location>
        <begin position="128"/>
        <end position="149"/>
    </location>
</feature>
<feature type="transmembrane region" description="Helical" evidence="1">
    <location>
        <begin position="208"/>
        <end position="237"/>
    </location>
</feature>
<dbReference type="Proteomes" id="UP000729733">
    <property type="component" value="Unassembled WGS sequence"/>
</dbReference>
<reference evidence="2" key="1">
    <citation type="journal article" date="2021" name="Antonie Van Leeuwenhoek">
        <title>Draft genome and description of Waterburya agarophytonicola gen. nov. sp. nov. (Pleurocapsales, Cyanobacteria): a seaweed symbiont.</title>
        <authorList>
            <person name="Bonthond G."/>
            <person name="Shalygin S."/>
            <person name="Bayer T."/>
            <person name="Weinberger F."/>
        </authorList>
    </citation>
    <scope>NUCLEOTIDE SEQUENCE</scope>
    <source>
        <strain evidence="2">KI4</strain>
    </source>
</reference>
<dbReference type="AlphaFoldDB" id="A0A964FF90"/>
<keyword evidence="1" id="KW-0472">Membrane</keyword>
<feature type="transmembrane region" description="Helical" evidence="1">
    <location>
        <begin position="89"/>
        <end position="107"/>
    </location>
</feature>
<feature type="transmembrane region" description="Helical" evidence="1">
    <location>
        <begin position="6"/>
        <end position="27"/>
    </location>
</feature>
<gene>
    <name evidence="2" type="ORF">I4641_06935</name>
</gene>
<proteinExistence type="predicted"/>
<feature type="transmembrane region" description="Helical" evidence="1">
    <location>
        <begin position="418"/>
        <end position="439"/>
    </location>
</feature>
<accession>A0A964FF90</accession>
<feature type="transmembrane region" description="Helical" evidence="1">
    <location>
        <begin position="308"/>
        <end position="335"/>
    </location>
</feature>
<feature type="transmembrane region" description="Helical" evidence="1">
    <location>
        <begin position="66"/>
        <end position="83"/>
    </location>
</feature>
<feature type="transmembrane region" description="Helical" evidence="1">
    <location>
        <begin position="275"/>
        <end position="296"/>
    </location>
</feature>
<name>A0A964FF90_9CYAN</name>
<evidence type="ECO:0000313" key="2">
    <source>
        <dbReference type="EMBL" id="MCC0176712.1"/>
    </source>
</evidence>
<dbReference type="RefSeq" id="WP_229639751.1">
    <property type="nucleotide sequence ID" value="NZ_JADWDC010000012.1"/>
</dbReference>
<keyword evidence="1" id="KW-0812">Transmembrane</keyword>
<evidence type="ECO:0000313" key="3">
    <source>
        <dbReference type="Proteomes" id="UP000729733"/>
    </source>
</evidence>
<comment type="caution">
    <text evidence="2">The sequence shown here is derived from an EMBL/GenBank/DDBJ whole genome shotgun (WGS) entry which is preliminary data.</text>
</comment>
<sequence>MESLGTIFSVFIGCLTATLVACLIVHFNGKTVISTIDLVSSLFNRVNKKNNYTVKKWLPIATEREVIILGLVPLAIASLISTSEGNCYHSIPSFLITEAVVFSLFCLNFKQANWNNNLFGRNFLSRNLVVFLLATLWCLVFSIWCFFSFNPAFNAGADRLIINGNADMWFYTRRFAGYNLDNVSFDNSPACAYLQISPKKFSSFIGSILVYFSPTTVFAITLFQGLLSCSLFLSLFGHWHNFIYNGKSLSFKAAILAILWGVTSPLIYWLLITSYASNILFIAIFVLGITAARNICLNRDRYPDFTEAIMLFSFVICVFSFYIVLLPVALFFYLITLIVYQYEQYLTPIYGIKTFAKLMLTAGIAILFCVIFFNHQIALKEVAGNLNIMEGHGKNFVPLNPWSLLQERLNPMPVRRDFGVWFNIVVGTIVSGFILKIIYTQLSILNNKNQSKTFYYKDLIAAALVIVAYVIYLFAYIPLDFTYRLGKFVVSLIYPLAILGLLPTILWYRDSYYHAKSRTFKLIGSGLITLHLVLHLSQMSLSVKPMGKYQLISTKNVNKIDSLTIIKCQKSDPSQKYQKIVGLDLAKQYPDLKINILTEDSAIANYPATDLILRGRDIEIEDDDNDDNIVCAFEIDI</sequence>
<feature type="transmembrane region" description="Helical" evidence="1">
    <location>
        <begin position="249"/>
        <end position="269"/>
    </location>
</feature>
<evidence type="ECO:0000256" key="1">
    <source>
        <dbReference type="SAM" id="Phobius"/>
    </source>
</evidence>
<keyword evidence="1" id="KW-1133">Transmembrane helix</keyword>
<keyword evidence="3" id="KW-1185">Reference proteome</keyword>